<reference evidence="1" key="1">
    <citation type="journal article" date="2023" name="Plants (Basel)">
        <title>Genomic Analysis of Leptolyngbya boryana CZ1 Reveals Efficient Carbon Fixation Modules.</title>
        <authorList>
            <person name="Bai X."/>
            <person name="Wang H."/>
            <person name="Cheng W."/>
            <person name="Wang J."/>
            <person name="Ma M."/>
            <person name="Hu H."/>
            <person name="Song Z."/>
            <person name="Ma H."/>
            <person name="Fan Y."/>
            <person name="Du C."/>
            <person name="Xu J."/>
        </authorList>
    </citation>
    <scope>NUCLEOTIDE SEQUENCE</scope>
    <source>
        <strain evidence="1">CZ1</strain>
    </source>
</reference>
<name>A0AA96WXN2_LEPBY</name>
<dbReference type="PANTHER" id="PTHR34504">
    <property type="entry name" value="ANTITOXIN HICB"/>
    <property type="match status" value="1"/>
</dbReference>
<dbReference type="SUPFAM" id="SSF143100">
    <property type="entry name" value="TTHA1013/TTHA0281-like"/>
    <property type="match status" value="1"/>
</dbReference>
<dbReference type="AlphaFoldDB" id="A0AA96WXN2"/>
<sequence length="77" mass="8647">MALREKIHATVYPGEQSGYVAECQEFAIVTQGNTLDEVMQNLSEAVSLYLEDEDLNQLQVVAHPSIVVMFELMPQYA</sequence>
<reference evidence="1" key="2">
    <citation type="submission" date="2023-07" db="EMBL/GenBank/DDBJ databases">
        <authorList>
            <person name="Bai X.-H."/>
            <person name="Wang H.-H."/>
            <person name="Wang J."/>
            <person name="Ma M.-Y."/>
            <person name="Hu H.-H."/>
            <person name="Song Z.-L."/>
            <person name="Ma H.-G."/>
            <person name="Fan Y."/>
            <person name="Du C.-Y."/>
            <person name="Xu J.-C."/>
        </authorList>
    </citation>
    <scope>NUCLEOTIDE SEQUENCE</scope>
    <source>
        <strain evidence="1">CZ1</strain>
    </source>
</reference>
<dbReference type="PANTHER" id="PTHR34504:SF2">
    <property type="entry name" value="UPF0150 PROTEIN SSL0259"/>
    <property type="match status" value="1"/>
</dbReference>
<gene>
    <name evidence="1" type="ORF">Q2T42_08085</name>
</gene>
<evidence type="ECO:0000313" key="1">
    <source>
        <dbReference type="EMBL" id="WNZ47791.1"/>
    </source>
</evidence>
<organism evidence="1">
    <name type="scientific">Leptolyngbya boryana CZ1</name>
    <dbReference type="NCBI Taxonomy" id="3060204"/>
    <lineage>
        <taxon>Bacteria</taxon>
        <taxon>Bacillati</taxon>
        <taxon>Cyanobacteriota</taxon>
        <taxon>Cyanophyceae</taxon>
        <taxon>Leptolyngbyales</taxon>
        <taxon>Leptolyngbyaceae</taxon>
        <taxon>Leptolyngbya group</taxon>
        <taxon>Leptolyngbya</taxon>
    </lineage>
</organism>
<dbReference type="InterPro" id="IPR035069">
    <property type="entry name" value="TTHA1013/TTHA0281-like"/>
</dbReference>
<dbReference type="RefSeq" id="WP_316428311.1">
    <property type="nucleotide sequence ID" value="NZ_CP130144.1"/>
</dbReference>
<dbReference type="Gene3D" id="3.30.160.250">
    <property type="match status" value="1"/>
</dbReference>
<protein>
    <submittedName>
        <fullName evidence="1">Type II toxin-antitoxin system HicB family antitoxin</fullName>
    </submittedName>
</protein>
<proteinExistence type="predicted"/>
<dbReference type="EMBL" id="CP130144">
    <property type="protein sequence ID" value="WNZ47791.1"/>
    <property type="molecule type" value="Genomic_DNA"/>
</dbReference>
<accession>A0AA96WXN2</accession>
<dbReference type="InterPro" id="IPR051404">
    <property type="entry name" value="TA_system_antitoxin"/>
</dbReference>